<evidence type="ECO:0000313" key="2">
    <source>
        <dbReference type="Proteomes" id="UP000290767"/>
    </source>
</evidence>
<dbReference type="InterPro" id="IPR034660">
    <property type="entry name" value="DinB/YfiT-like"/>
</dbReference>
<name>A0A4Q1UA93_RHILE</name>
<sequence>MAFANDIGAWHCRISNPQMSEITLKVTFMNSLIREEFPLRDTQSLRYDLLDMISDADLEFRLPGNNPSLGRLCCEIGEVEHAYIDSFETMRIDWSWRHPDPIMASSVDRLRSWYLNMDSQFETVIARYTDDELNAKTIDRGEWSPSAYVQFQIYREALLIFFARSSVYIRALAKPYNAKWKKMIG</sequence>
<dbReference type="Gene3D" id="1.20.120.450">
    <property type="entry name" value="dinb family like domain"/>
    <property type="match status" value="1"/>
</dbReference>
<dbReference type="EMBL" id="MZMU01000003">
    <property type="protein sequence ID" value="RXT28776.1"/>
    <property type="molecule type" value="Genomic_DNA"/>
</dbReference>
<evidence type="ECO:0000313" key="1">
    <source>
        <dbReference type="EMBL" id="RXT28776.1"/>
    </source>
</evidence>
<dbReference type="SUPFAM" id="SSF109854">
    <property type="entry name" value="DinB/YfiT-like putative metalloenzymes"/>
    <property type="match status" value="1"/>
</dbReference>
<reference evidence="1 2" key="1">
    <citation type="submission" date="2017-03" db="EMBL/GenBank/DDBJ databases">
        <authorList>
            <person name="Safronova V.I."/>
            <person name="Sazanova A.L."/>
            <person name="Chirak E.R."/>
        </authorList>
    </citation>
    <scope>NUCLEOTIDE SEQUENCE [LARGE SCALE GENOMIC DNA]</scope>
    <source>
        <strain evidence="1 2">Tri-43</strain>
    </source>
</reference>
<gene>
    <name evidence="1" type="ORF">B5P46_08420</name>
</gene>
<proteinExistence type="predicted"/>
<protein>
    <submittedName>
        <fullName evidence="1">Uncharacterized protein</fullName>
    </submittedName>
</protein>
<organism evidence="1 2">
    <name type="scientific">Rhizobium leguminosarum</name>
    <dbReference type="NCBI Taxonomy" id="384"/>
    <lineage>
        <taxon>Bacteria</taxon>
        <taxon>Pseudomonadati</taxon>
        <taxon>Pseudomonadota</taxon>
        <taxon>Alphaproteobacteria</taxon>
        <taxon>Hyphomicrobiales</taxon>
        <taxon>Rhizobiaceae</taxon>
        <taxon>Rhizobium/Agrobacterium group</taxon>
        <taxon>Rhizobium</taxon>
    </lineage>
</organism>
<accession>A0A4Q1UA93</accession>
<dbReference type="Proteomes" id="UP000290767">
    <property type="component" value="Unassembled WGS sequence"/>
</dbReference>
<dbReference type="AlphaFoldDB" id="A0A4Q1UA93"/>
<comment type="caution">
    <text evidence="1">The sequence shown here is derived from an EMBL/GenBank/DDBJ whole genome shotgun (WGS) entry which is preliminary data.</text>
</comment>